<dbReference type="InterPro" id="IPR052724">
    <property type="entry name" value="GT117_domain-containing"/>
</dbReference>
<organism evidence="2 3">
    <name type="scientific">Candidatus Roizmanbacteria bacterium RIFCSPHIGHO2_01_FULL_39_12c</name>
    <dbReference type="NCBI Taxonomy" id="1802031"/>
    <lineage>
        <taxon>Bacteria</taxon>
        <taxon>Candidatus Roizmaniibacteriota</taxon>
    </lineage>
</organism>
<protein>
    <recommendedName>
        <fullName evidence="4">Glycosyltransferase RgtA/B/C/D-like domain-containing protein</fullName>
    </recommendedName>
</protein>
<proteinExistence type="predicted"/>
<feature type="transmembrane region" description="Helical" evidence="1">
    <location>
        <begin position="323"/>
        <end position="342"/>
    </location>
</feature>
<sequence length="660" mass="75795">MIKKLIVILFFLTVFSIYLHNLTRDIYSGDVGDLVTAAVTGGVAHPPGYPLFTFLGNILSRLPIPLPPVSKVGLISVFASLFGLILIYKFSLKVTKSIFLALLTTSILAFSYLYWLHAEIPEVFALNNFFIIAILYFAIRYYESKKLKDLHIVSFLSGLSLAHHQTILLLLPAIGLLIIGNRKQWGNIFKPILFFLIGLLPYLYVPVAASRNPNINWDNAINLNNFIRLILRLDYGGFAPSVVNGVPFIVKTIVAKNFLKNIVVLYSYQILLVAFFGAFSLLKKDKWLLLSLLTAFIIPGPLFIFYSASVITTTTAWGVNERFYLMASVIFIFFLPYGFCRVKDFIDKRVASKKLTYVLLAYFLIVPYFLIKYNFPKTSLDRTQIGNNLAKDFISYLPQNSLLFVSGDTTAFNLWYAKYGLNLRPDVEIINPGGVGGNIFLDNAVNAYFEKYPKTKLSEVVHKTIEELRKKRTLYSTYEMNIRLPSTKFVPRGLVYELVWEENIPGKEKYLSEVESQWKKLRPARRETLAPWEQNLVTPEIPLIYSNGLIRVADYLISQYNDPAKAEHYYRRALWIDNENPGGHAGLGLSLYKAYGDCRESVNQLKEAIDLYQIWKRYYLQLYILYDECGLPDKEKNELIKLYDDRFNEDLVEKVKKQIK</sequence>
<feature type="transmembrane region" description="Helical" evidence="1">
    <location>
        <begin position="154"/>
        <end position="179"/>
    </location>
</feature>
<feature type="transmembrane region" description="Helical" evidence="1">
    <location>
        <begin position="98"/>
        <end position="117"/>
    </location>
</feature>
<keyword evidence="1" id="KW-0472">Membrane</keyword>
<feature type="transmembrane region" description="Helical" evidence="1">
    <location>
        <begin position="289"/>
        <end position="311"/>
    </location>
</feature>
<evidence type="ECO:0000313" key="3">
    <source>
        <dbReference type="Proteomes" id="UP000177208"/>
    </source>
</evidence>
<dbReference type="InterPro" id="IPR021280">
    <property type="entry name" value="TMEM260-like"/>
</dbReference>
<evidence type="ECO:0000313" key="2">
    <source>
        <dbReference type="EMBL" id="OGK17162.1"/>
    </source>
</evidence>
<dbReference type="Proteomes" id="UP000177208">
    <property type="component" value="Unassembled WGS sequence"/>
</dbReference>
<dbReference type="PANTHER" id="PTHR16214:SF3">
    <property type="entry name" value="TRANSMEMBRANE PROTEIN 260"/>
    <property type="match status" value="1"/>
</dbReference>
<feature type="transmembrane region" description="Helical" evidence="1">
    <location>
        <begin position="123"/>
        <end position="142"/>
    </location>
</feature>
<dbReference type="SUPFAM" id="SSF48452">
    <property type="entry name" value="TPR-like"/>
    <property type="match status" value="1"/>
</dbReference>
<keyword evidence="1" id="KW-1133">Transmembrane helix</keyword>
<dbReference type="Gene3D" id="1.25.40.10">
    <property type="entry name" value="Tetratricopeptide repeat domain"/>
    <property type="match status" value="1"/>
</dbReference>
<evidence type="ECO:0008006" key="4">
    <source>
        <dbReference type="Google" id="ProtNLM"/>
    </source>
</evidence>
<dbReference type="AlphaFoldDB" id="A0A1F7GF95"/>
<feature type="transmembrane region" description="Helical" evidence="1">
    <location>
        <begin position="191"/>
        <end position="209"/>
    </location>
</feature>
<dbReference type="InterPro" id="IPR011990">
    <property type="entry name" value="TPR-like_helical_dom_sf"/>
</dbReference>
<keyword evidence="1" id="KW-0812">Transmembrane</keyword>
<dbReference type="Pfam" id="PF11028">
    <property type="entry name" value="TMEM260-like"/>
    <property type="match status" value="1"/>
</dbReference>
<feature type="transmembrane region" description="Helical" evidence="1">
    <location>
        <begin position="262"/>
        <end position="282"/>
    </location>
</feature>
<feature type="transmembrane region" description="Helical" evidence="1">
    <location>
        <begin position="72"/>
        <end position="91"/>
    </location>
</feature>
<accession>A0A1F7GF95</accession>
<dbReference type="PANTHER" id="PTHR16214">
    <property type="entry name" value="TRANSMEMBRANE PROTEIN 260"/>
    <property type="match status" value="1"/>
</dbReference>
<comment type="caution">
    <text evidence="2">The sequence shown here is derived from an EMBL/GenBank/DDBJ whole genome shotgun (WGS) entry which is preliminary data.</text>
</comment>
<reference evidence="2 3" key="1">
    <citation type="journal article" date="2016" name="Nat. Commun.">
        <title>Thousands of microbial genomes shed light on interconnected biogeochemical processes in an aquifer system.</title>
        <authorList>
            <person name="Anantharaman K."/>
            <person name="Brown C.T."/>
            <person name="Hug L.A."/>
            <person name="Sharon I."/>
            <person name="Castelle C.J."/>
            <person name="Probst A.J."/>
            <person name="Thomas B.C."/>
            <person name="Singh A."/>
            <person name="Wilkins M.J."/>
            <person name="Karaoz U."/>
            <person name="Brodie E.L."/>
            <person name="Williams K.H."/>
            <person name="Hubbard S.S."/>
            <person name="Banfield J.F."/>
        </authorList>
    </citation>
    <scope>NUCLEOTIDE SEQUENCE [LARGE SCALE GENOMIC DNA]</scope>
</reference>
<name>A0A1F7GF95_9BACT</name>
<evidence type="ECO:0000256" key="1">
    <source>
        <dbReference type="SAM" id="Phobius"/>
    </source>
</evidence>
<dbReference type="EMBL" id="MFZG01000010">
    <property type="protein sequence ID" value="OGK17162.1"/>
    <property type="molecule type" value="Genomic_DNA"/>
</dbReference>
<feature type="transmembrane region" description="Helical" evidence="1">
    <location>
        <begin position="354"/>
        <end position="371"/>
    </location>
</feature>
<gene>
    <name evidence="2" type="ORF">A2774_02060</name>
</gene>